<feature type="compositionally biased region" description="Basic and acidic residues" evidence="7">
    <location>
        <begin position="412"/>
        <end position="439"/>
    </location>
</feature>
<evidence type="ECO:0000256" key="7">
    <source>
        <dbReference type="SAM" id="MobiDB-lite"/>
    </source>
</evidence>
<feature type="region of interest" description="Disordered" evidence="7">
    <location>
        <begin position="401"/>
        <end position="451"/>
    </location>
</feature>
<keyword evidence="6" id="KW-0175">Coiled coil</keyword>
<dbReference type="PANTHER" id="PTHR47502:SF1">
    <property type="entry name" value="THAP DOMAIN-CONTAINING PROTEIN 7"/>
    <property type="match status" value="1"/>
</dbReference>
<feature type="domain" description="THAP-type" evidence="8">
    <location>
        <begin position="1"/>
        <end position="93"/>
    </location>
</feature>
<keyword evidence="2 5" id="KW-0863">Zinc-finger</keyword>
<dbReference type="KEGG" id="pki:111838307"/>
<organism evidence="9 10">
    <name type="scientific">Paramormyrops kingsleyae</name>
    <dbReference type="NCBI Taxonomy" id="1676925"/>
    <lineage>
        <taxon>Eukaryota</taxon>
        <taxon>Metazoa</taxon>
        <taxon>Chordata</taxon>
        <taxon>Craniata</taxon>
        <taxon>Vertebrata</taxon>
        <taxon>Euteleostomi</taxon>
        <taxon>Actinopterygii</taxon>
        <taxon>Neopterygii</taxon>
        <taxon>Teleostei</taxon>
        <taxon>Osteoglossocephala</taxon>
        <taxon>Osteoglossomorpha</taxon>
        <taxon>Osteoglossiformes</taxon>
        <taxon>Mormyridae</taxon>
        <taxon>Paramormyrops</taxon>
    </lineage>
</organism>
<dbReference type="Proteomes" id="UP000261540">
    <property type="component" value="Unplaced"/>
</dbReference>
<sequence>MPRHCSAAGCKSRDTRETRKAGITFHRLPKRGSSRRTQWILNSQRKDPQGKGQWDPQSHFIYFCSKHFTPESFELSGVSGYRRLKEDALPTVFETFSRQKRCTGDKGQRTSKQTQTTRQARRQTRSLKQSRTVLEPDNQQGTESSAGARKAAGGVDSLLEDASEQNSAVNEARGAGMGTKPLPSANSPLPSSFSQSSPHTSQVLLPPSESAPSSSQIAAPFPTDPQSASSPQPPSPSRYMKRLPPPPGFHLPREHSYAQLCPSVWRKRYDRAIDSLEKTLRLLNAARRRETRLRHTLLRLREDRLRQTLLNLRGGAKWKESRDRVKQSLHGGIRERADRAVRQGTDEQEMEIERMAEELNLFDDEAEDSGEWGGYPQSSSTRTKEKMGYCFYCGRGQKQLGDLEEGSSGTSEKVKEVLEDKDGSQCRETDEKNQHDQESRVTTQNTGRTQEKIADTGTEACCYYYYYSGCTGEQEGNAVEDVQIVTMELPQGWQLSPQQQQAQPVQPQAATLKSVSQTGALQELCRLQVPLQPEKPNQKYLTSSLSTGSLQAVSPSQDLHLLQSMRLELHKPQVQMQQVELVHQGLTTQPRVFVMDSEGQVGVGTEDQQVFWVQEDRDGHLLLVPVPGEDVRKSTAQKELRDAAVQPLLVSEVGFHNDMTDGSLEPYLEAGDGGQRITGQAGKEGGCTAEVRAAAGSGDLREKLKEHLEGFQLQLSNEFIN</sequence>
<dbReference type="STRING" id="1676925.ENSPKIP00000023045"/>
<protein>
    <submittedName>
        <fullName evidence="9">THAP domain containing 7</fullName>
    </submittedName>
</protein>
<dbReference type="SUPFAM" id="SSF57716">
    <property type="entry name" value="Glucocorticoid receptor-like (DNA-binding domain)"/>
    <property type="match status" value="1"/>
</dbReference>
<name>A0A3B3RYQ0_9TELE</name>
<keyword evidence="4 5" id="KW-0238">DNA-binding</keyword>
<dbReference type="InterPro" id="IPR006612">
    <property type="entry name" value="THAP_Znf"/>
</dbReference>
<dbReference type="OrthoDB" id="7312725at2759"/>
<evidence type="ECO:0000256" key="4">
    <source>
        <dbReference type="ARBA" id="ARBA00023125"/>
    </source>
</evidence>
<dbReference type="InterPro" id="IPR026519">
    <property type="entry name" value="THAP7"/>
</dbReference>
<feature type="compositionally biased region" description="Polar residues" evidence="7">
    <location>
        <begin position="126"/>
        <end position="145"/>
    </location>
</feature>
<evidence type="ECO:0000313" key="10">
    <source>
        <dbReference type="Proteomes" id="UP000261540"/>
    </source>
</evidence>
<dbReference type="GeneTree" id="ENSGT00730000111394"/>
<feature type="coiled-coil region" evidence="6">
    <location>
        <begin position="266"/>
        <end position="293"/>
    </location>
</feature>
<dbReference type="GO" id="GO:0003677">
    <property type="term" value="F:DNA binding"/>
    <property type="evidence" value="ECO:0007669"/>
    <property type="project" value="UniProtKB-UniRule"/>
</dbReference>
<dbReference type="CTD" id="80764"/>
<reference evidence="9" key="1">
    <citation type="submission" date="2025-08" db="UniProtKB">
        <authorList>
            <consortium name="Ensembl"/>
        </authorList>
    </citation>
    <scope>IDENTIFICATION</scope>
</reference>
<reference evidence="9" key="2">
    <citation type="submission" date="2025-09" db="UniProtKB">
        <authorList>
            <consortium name="Ensembl"/>
        </authorList>
    </citation>
    <scope>IDENTIFICATION</scope>
</reference>
<dbReference type="GO" id="GO:0008270">
    <property type="term" value="F:zinc ion binding"/>
    <property type="evidence" value="ECO:0007669"/>
    <property type="project" value="UniProtKB-KW"/>
</dbReference>
<dbReference type="PROSITE" id="PS50950">
    <property type="entry name" value="ZF_THAP"/>
    <property type="match status" value="1"/>
</dbReference>
<evidence type="ECO:0000256" key="3">
    <source>
        <dbReference type="ARBA" id="ARBA00022833"/>
    </source>
</evidence>
<dbReference type="PANTHER" id="PTHR47502">
    <property type="entry name" value="THAP DOMAIN-CONTAINING PROTEIN 7"/>
    <property type="match status" value="1"/>
</dbReference>
<dbReference type="AlphaFoldDB" id="A0A3B3RYQ0"/>
<dbReference type="GO" id="GO:0006355">
    <property type="term" value="P:regulation of DNA-templated transcription"/>
    <property type="evidence" value="ECO:0007669"/>
    <property type="project" value="TreeGrafter"/>
</dbReference>
<dbReference type="SMART" id="SM00692">
    <property type="entry name" value="DM3"/>
    <property type="match status" value="1"/>
</dbReference>
<proteinExistence type="predicted"/>
<evidence type="ECO:0000259" key="8">
    <source>
        <dbReference type="PROSITE" id="PS50950"/>
    </source>
</evidence>
<dbReference type="Ensembl" id="ENSPKIT00000003719.1">
    <property type="protein sequence ID" value="ENSPKIP00000023045.1"/>
    <property type="gene ID" value="ENSPKIG00000006821.1"/>
</dbReference>
<feature type="region of interest" description="Disordered" evidence="7">
    <location>
        <begin position="100"/>
        <end position="251"/>
    </location>
</feature>
<keyword evidence="10" id="KW-1185">Reference proteome</keyword>
<dbReference type="GO" id="GO:0005634">
    <property type="term" value="C:nucleus"/>
    <property type="evidence" value="ECO:0007669"/>
    <property type="project" value="TreeGrafter"/>
</dbReference>
<evidence type="ECO:0000256" key="2">
    <source>
        <dbReference type="ARBA" id="ARBA00022771"/>
    </source>
</evidence>
<feature type="compositionally biased region" description="Low complexity" evidence="7">
    <location>
        <begin position="181"/>
        <end position="230"/>
    </location>
</feature>
<accession>A0A3B3RYQ0</accession>
<evidence type="ECO:0000256" key="5">
    <source>
        <dbReference type="PROSITE-ProRule" id="PRU00309"/>
    </source>
</evidence>
<evidence type="ECO:0000313" key="9">
    <source>
        <dbReference type="Ensembl" id="ENSPKIP00000023045.1"/>
    </source>
</evidence>
<dbReference type="Pfam" id="PF05485">
    <property type="entry name" value="THAP"/>
    <property type="match status" value="1"/>
</dbReference>
<keyword evidence="1" id="KW-0479">Metal-binding</keyword>
<evidence type="ECO:0000256" key="1">
    <source>
        <dbReference type="ARBA" id="ARBA00022723"/>
    </source>
</evidence>
<evidence type="ECO:0000256" key="6">
    <source>
        <dbReference type="SAM" id="Coils"/>
    </source>
</evidence>
<keyword evidence="3" id="KW-0862">Zinc</keyword>
<dbReference type="SMART" id="SM00980">
    <property type="entry name" value="THAP"/>
    <property type="match status" value="1"/>
</dbReference>